<dbReference type="Proteomes" id="UP000309076">
    <property type="component" value="Unassembled WGS sequence"/>
</dbReference>
<feature type="region of interest" description="Disordered" evidence="1">
    <location>
        <begin position="157"/>
        <end position="196"/>
    </location>
</feature>
<dbReference type="AlphaFoldDB" id="A0AB74J383"/>
<dbReference type="EMBL" id="QZAM01000046">
    <property type="protein sequence ID" value="THW47642.1"/>
    <property type="molecule type" value="Genomic_DNA"/>
</dbReference>
<name>A0AB74J383_AURPU</name>
<keyword evidence="2" id="KW-0732">Signal</keyword>
<feature type="compositionally biased region" description="Low complexity" evidence="1">
    <location>
        <begin position="157"/>
        <end position="195"/>
    </location>
</feature>
<feature type="chain" id="PRO_5044494351" evidence="2">
    <location>
        <begin position="20"/>
        <end position="574"/>
    </location>
</feature>
<evidence type="ECO:0000256" key="1">
    <source>
        <dbReference type="SAM" id="MobiDB-lite"/>
    </source>
</evidence>
<evidence type="ECO:0000256" key="2">
    <source>
        <dbReference type="SAM" id="SignalP"/>
    </source>
</evidence>
<proteinExistence type="predicted"/>
<comment type="caution">
    <text evidence="3">The sequence shown here is derived from an EMBL/GenBank/DDBJ whole genome shotgun (WGS) entry which is preliminary data.</text>
</comment>
<dbReference type="Gene3D" id="2.60.120.260">
    <property type="entry name" value="Galactose-binding domain-like"/>
    <property type="match status" value="1"/>
</dbReference>
<gene>
    <name evidence="3" type="ORF">D6D21_03309</name>
</gene>
<sequence>MHFLQVLLHLSSFILATHAFAIDRRGCVSSDVALLKQQVTHPEYLCTWYLSEGRTQSPVPGIGADAVLNACNCIIDASPSGTSSRITKEIASAARSFSFTYGTCPAAAYTFISKEYKNSAAFCTFWGYWLRVDSPIPNQNNPSIRHACDCILANLKSTSKSPSSSPLSTKTTRSSAKTTSKILTTESSSRRSSTSPIHKQSLDLNIELAHVLFESCHQLFSAKPFDQAIVLKIYHLNVYIRQCANIDHRHLRCHHFIRPPGILYNSPWTNIYSTAVTTTSIITEIETSTETDYTTITTSSSTVAAVQRRKRDNLATPFALAGYANSALSSGCSRAIAPPETSTVTLHLNLTATSTINVMSTTTATLVVTSTSTTLVSPSPVNLLMNGDFNTADLTGWTINSVGAGNQAYVGTSGSSTGSPHMIWSFSTVSPAILYQNVSGITSNSTWYKMTMDYMMESVGPFSSGSTCYLVGKTGSDLFFQQYAPNTNYFSNQDASNQCSTTLIDQPVPGAGQWSTVTAYLQFHDATEHDIMSFEEVDSGYIDSMIYFITDCGQNIQNTIHMDNLVLQVATECS</sequence>
<accession>A0AB74J383</accession>
<protein>
    <submittedName>
        <fullName evidence="3">Uncharacterized protein</fullName>
    </submittedName>
</protein>
<reference evidence="3 4" key="1">
    <citation type="submission" date="2018-10" db="EMBL/GenBank/DDBJ databases">
        <title>Fifty Aureobasidium pullulans genomes reveal a recombining polyextremotolerant generalist.</title>
        <authorList>
            <person name="Gostincar C."/>
            <person name="Turk M."/>
            <person name="Zajc J."/>
            <person name="Gunde-Cimerman N."/>
        </authorList>
    </citation>
    <scope>NUCLEOTIDE SEQUENCE [LARGE SCALE GENOMIC DNA]</scope>
    <source>
        <strain evidence="3 4">EXF-10796</strain>
    </source>
</reference>
<feature type="signal peptide" evidence="2">
    <location>
        <begin position="1"/>
        <end position="19"/>
    </location>
</feature>
<organism evidence="3 4">
    <name type="scientific">Aureobasidium pullulans</name>
    <name type="common">Black yeast</name>
    <name type="synonym">Pullularia pullulans</name>
    <dbReference type="NCBI Taxonomy" id="5580"/>
    <lineage>
        <taxon>Eukaryota</taxon>
        <taxon>Fungi</taxon>
        <taxon>Dikarya</taxon>
        <taxon>Ascomycota</taxon>
        <taxon>Pezizomycotina</taxon>
        <taxon>Dothideomycetes</taxon>
        <taxon>Dothideomycetidae</taxon>
        <taxon>Dothideales</taxon>
        <taxon>Saccotheciaceae</taxon>
        <taxon>Aureobasidium</taxon>
    </lineage>
</organism>
<evidence type="ECO:0000313" key="3">
    <source>
        <dbReference type="EMBL" id="THW47642.1"/>
    </source>
</evidence>
<evidence type="ECO:0000313" key="4">
    <source>
        <dbReference type="Proteomes" id="UP000309076"/>
    </source>
</evidence>